<evidence type="ECO:0000313" key="5">
    <source>
        <dbReference type="Proteomes" id="UP001217089"/>
    </source>
</evidence>
<dbReference type="Gene3D" id="1.20.1050.10">
    <property type="match status" value="1"/>
</dbReference>
<dbReference type="InterPro" id="IPR040079">
    <property type="entry name" value="Glutathione_S-Trfase"/>
</dbReference>
<reference evidence="4 5" key="1">
    <citation type="submission" date="2022-12" db="EMBL/GenBank/DDBJ databases">
        <title>Chromosome-level genome of Tegillarca granosa.</title>
        <authorList>
            <person name="Kim J."/>
        </authorList>
    </citation>
    <scope>NUCLEOTIDE SEQUENCE [LARGE SCALE GENOMIC DNA]</scope>
    <source>
        <strain evidence="4">Teg-2019</strain>
        <tissue evidence="4">Adductor muscle</tissue>
    </source>
</reference>
<comment type="similarity">
    <text evidence="1">Belongs to the FAX family.</text>
</comment>
<evidence type="ECO:0000313" key="4">
    <source>
        <dbReference type="EMBL" id="KAJ8317289.1"/>
    </source>
</evidence>
<comment type="caution">
    <text evidence="4">The sequence shown here is derived from an EMBL/GenBank/DDBJ whole genome shotgun (WGS) entry which is preliminary data.</text>
</comment>
<name>A0ABQ9FJ20_TEGGR</name>
<dbReference type="PANTHER" id="PTHR12289:SF41">
    <property type="entry name" value="FAILED AXON CONNECTIONS-RELATED"/>
    <property type="match status" value="1"/>
</dbReference>
<dbReference type="InterPro" id="IPR036282">
    <property type="entry name" value="Glutathione-S-Trfase_C_sf"/>
</dbReference>
<dbReference type="Pfam" id="PF17172">
    <property type="entry name" value="GST_N_4"/>
    <property type="match status" value="1"/>
</dbReference>
<dbReference type="InterPro" id="IPR033468">
    <property type="entry name" value="Metaxin_GST"/>
</dbReference>
<dbReference type="SUPFAM" id="SSF47616">
    <property type="entry name" value="GST C-terminal domain-like"/>
    <property type="match status" value="1"/>
</dbReference>
<evidence type="ECO:0000256" key="1">
    <source>
        <dbReference type="ARBA" id="ARBA00006475"/>
    </source>
</evidence>
<dbReference type="PANTHER" id="PTHR12289">
    <property type="entry name" value="METAXIN RELATED"/>
    <property type="match status" value="1"/>
</dbReference>
<dbReference type="InterPro" id="IPR026928">
    <property type="entry name" value="FAX/IsoI-like"/>
</dbReference>
<dbReference type="SFLD" id="SFLDS00019">
    <property type="entry name" value="Glutathione_Transferase_(cytos"/>
    <property type="match status" value="1"/>
</dbReference>
<dbReference type="CDD" id="cd03193">
    <property type="entry name" value="GST_C_Metaxin"/>
    <property type="match status" value="1"/>
</dbReference>
<dbReference type="EMBL" id="JARBDR010000246">
    <property type="protein sequence ID" value="KAJ8317289.1"/>
    <property type="molecule type" value="Genomic_DNA"/>
</dbReference>
<protein>
    <recommendedName>
        <fullName evidence="6">Failed axon connections protein</fullName>
    </recommendedName>
</protein>
<accession>A0ABQ9FJ20</accession>
<evidence type="ECO:0008006" key="6">
    <source>
        <dbReference type="Google" id="ProtNLM"/>
    </source>
</evidence>
<evidence type="ECO:0000259" key="2">
    <source>
        <dbReference type="Pfam" id="PF17171"/>
    </source>
</evidence>
<dbReference type="SFLD" id="SFLDG01200">
    <property type="entry name" value="SUF1.1"/>
    <property type="match status" value="1"/>
</dbReference>
<evidence type="ECO:0000259" key="3">
    <source>
        <dbReference type="Pfam" id="PF17172"/>
    </source>
</evidence>
<dbReference type="InterPro" id="IPR050931">
    <property type="entry name" value="Mito_Protein_Transport_Metaxin"/>
</dbReference>
<feature type="domain" description="Thioredoxin-like fold" evidence="3">
    <location>
        <begin position="24"/>
        <end position="118"/>
    </location>
</feature>
<keyword evidence="5" id="KW-1185">Reference proteome</keyword>
<sequence>MNAPPGVVILYQVGRGPNAPSISPFPLKLETFLRMAKIPYMNDHTAKFSTKGKTPWMEYNGVDVADSQFCIEYLKKELGADLNKHLTAEEYGASRALQKMAEENLYWTMCDEMFLTDDTTVIRNIIPYRGVKLWATLWFLRRIIRKETWGHGIGRHSKDEIWSIAVGDLRAISGYLGNKARKFSYAIVNAMQNTEMAMLKRKAYNNNYELNDNSDKKFLTGDEPCEADCGLFGMLAMIVWHMPTSRHEKLVKEELTNLVTYCERMRDKYWPDWNKCILSSSEYVNDHGKIYRPDGVVNGTS</sequence>
<dbReference type="SUPFAM" id="SSF52833">
    <property type="entry name" value="Thioredoxin-like"/>
    <property type="match status" value="1"/>
</dbReference>
<feature type="domain" description="Metaxin glutathione S-transferase" evidence="2">
    <location>
        <begin position="215"/>
        <end position="265"/>
    </location>
</feature>
<dbReference type="Proteomes" id="UP001217089">
    <property type="component" value="Unassembled WGS sequence"/>
</dbReference>
<organism evidence="4 5">
    <name type="scientific">Tegillarca granosa</name>
    <name type="common">Malaysian cockle</name>
    <name type="synonym">Anadara granosa</name>
    <dbReference type="NCBI Taxonomy" id="220873"/>
    <lineage>
        <taxon>Eukaryota</taxon>
        <taxon>Metazoa</taxon>
        <taxon>Spiralia</taxon>
        <taxon>Lophotrochozoa</taxon>
        <taxon>Mollusca</taxon>
        <taxon>Bivalvia</taxon>
        <taxon>Autobranchia</taxon>
        <taxon>Pteriomorphia</taxon>
        <taxon>Arcoida</taxon>
        <taxon>Arcoidea</taxon>
        <taxon>Arcidae</taxon>
        <taxon>Tegillarca</taxon>
    </lineage>
</organism>
<gene>
    <name evidence="4" type="ORF">KUTeg_005193</name>
</gene>
<dbReference type="InterPro" id="IPR012336">
    <property type="entry name" value="Thioredoxin-like_fold"/>
</dbReference>
<dbReference type="InterPro" id="IPR036249">
    <property type="entry name" value="Thioredoxin-like_sf"/>
</dbReference>
<proteinExistence type="inferred from homology"/>
<dbReference type="SFLD" id="SFLDG01180">
    <property type="entry name" value="SUF1"/>
    <property type="match status" value="1"/>
</dbReference>
<dbReference type="Pfam" id="PF17171">
    <property type="entry name" value="GST_C_6"/>
    <property type="match status" value="1"/>
</dbReference>